<dbReference type="Gene3D" id="3.40.50.12580">
    <property type="match status" value="1"/>
</dbReference>
<dbReference type="Pfam" id="PF00535">
    <property type="entry name" value="Glycos_transf_2"/>
    <property type="match status" value="1"/>
</dbReference>
<dbReference type="InterPro" id="IPR001173">
    <property type="entry name" value="Glyco_trans_2-like"/>
</dbReference>
<feature type="region of interest" description="Disordered" evidence="7">
    <location>
        <begin position="302"/>
        <end position="322"/>
    </location>
</feature>
<dbReference type="Proteomes" id="UP001250858">
    <property type="component" value="Chromosome"/>
</dbReference>
<evidence type="ECO:0000313" key="9">
    <source>
        <dbReference type="EMBL" id="WMX47112.1"/>
    </source>
</evidence>
<dbReference type="SUPFAM" id="SSF53756">
    <property type="entry name" value="UDP-Glycosyltransferase/glycogen phosphorylase"/>
    <property type="match status" value="1"/>
</dbReference>
<evidence type="ECO:0000256" key="5">
    <source>
        <dbReference type="ARBA" id="ARBA00022944"/>
    </source>
</evidence>
<dbReference type="RefSeq" id="WP_128979767.1">
    <property type="nucleotide sequence ID" value="NZ_CP133762.1"/>
</dbReference>
<dbReference type="SUPFAM" id="SSF53448">
    <property type="entry name" value="Nucleotide-diphospho-sugar transferases"/>
    <property type="match status" value="1"/>
</dbReference>
<sequence>MTQTHSSSGSEVPLFSIIVPTYKVQAFLRDCLDSVLEQSFRDYELLVVNDCSPDGCGAIIDDYAKADPRVVAMHLEQNVGLGRARNAGMARAKGRYLLFLDSDDTMLPGSLQAIARRIEEAENPDLVVFDYSRTHWDGRITPNARADVLAKAAKQGVFALKDQPELLNLLQVAWNKAYRRDFIEQWGFQYPSGYYEDTPWTYPVMIAAETIAVLDRVCVYYRQRRQGSILHSTSRKHFDVFDQYDLVFAFLDENPRFDEYRGALYERMVNHFRVVDVSPGRLPDDARAEFRERWAEAEGRLRPEGHPAAPRGKGQMIPAKHREKARKTVRSLKQKKSVPAKLKKKLRKRVLQAYYRAQRLLPVQQDVAVFAAYWNGSYSCNPAAIHEKMKELAPGMKAVWILKNDATSRPPKGVPTVHPGSLGFWKAMARGKYFVNNVNFPPSVVKRPGQVHLQTHHGTPLKRMGVDLADYPVGRRGMNLVRLMDRVDRWDYSLTSNSFSTAAWDRAYPSYYEALEYGYPRNDQLVNASAADVAAARKKLGIAEGTKVILYTPTHRDYHDAPKQMLDLEKFAETVGSEFTLLVRAHYFYDQSLLASGSAGGARLVDVSSYPSVEELYLAADCLLTDYSSVMFDYANLDRPIVIYANDWEVYRTTRGTYFDITVDTPGVTVQTEEELLEVFTSGRWNGPESDAARAEFRRTFCEFDDGRAAERVVRKVFLGQNEVPPVLPIGERPVPPRPGQQPLAEVTRPRDRETV</sequence>
<protein>
    <submittedName>
        <fullName evidence="9">CDP-glycerol glycerophosphotransferase family protein</fullName>
    </submittedName>
</protein>
<keyword evidence="3" id="KW-1003">Cell membrane</keyword>
<evidence type="ECO:0000256" key="6">
    <source>
        <dbReference type="ARBA" id="ARBA00023136"/>
    </source>
</evidence>
<dbReference type="CDD" id="cd00761">
    <property type="entry name" value="Glyco_tranf_GTA_type"/>
    <property type="match status" value="1"/>
</dbReference>
<keyword evidence="6" id="KW-0472">Membrane</keyword>
<feature type="region of interest" description="Disordered" evidence="7">
    <location>
        <begin position="728"/>
        <end position="756"/>
    </location>
</feature>
<keyword evidence="5" id="KW-0777">Teichoic acid biosynthesis</keyword>
<dbReference type="InterPro" id="IPR043148">
    <property type="entry name" value="TagF_C"/>
</dbReference>
<dbReference type="Gene3D" id="3.90.550.10">
    <property type="entry name" value="Spore Coat Polysaccharide Biosynthesis Protein SpsA, Chain A"/>
    <property type="match status" value="1"/>
</dbReference>
<dbReference type="EMBL" id="CP133762">
    <property type="protein sequence ID" value="WMX47112.1"/>
    <property type="molecule type" value="Genomic_DNA"/>
</dbReference>
<evidence type="ECO:0000259" key="8">
    <source>
        <dbReference type="Pfam" id="PF00535"/>
    </source>
</evidence>
<evidence type="ECO:0000256" key="1">
    <source>
        <dbReference type="ARBA" id="ARBA00004202"/>
    </source>
</evidence>
<dbReference type="PANTHER" id="PTHR37316:SF3">
    <property type="entry name" value="TEICHOIC ACID GLYCEROL-PHOSPHATE TRANSFERASE"/>
    <property type="match status" value="1"/>
</dbReference>
<dbReference type="PANTHER" id="PTHR37316">
    <property type="entry name" value="TEICHOIC ACID GLYCEROL-PHOSPHATE PRIMASE"/>
    <property type="match status" value="1"/>
</dbReference>
<reference evidence="9 10" key="1">
    <citation type="submission" date="2023-09" db="EMBL/GenBank/DDBJ databases">
        <title>Complete genome of Streptomyces roseicoloratus T14.</title>
        <authorList>
            <person name="Bashizi T."/>
            <person name="Kim M.-J."/>
            <person name="Lee G."/>
            <person name="Tagele S.B."/>
            <person name="Shin J.-H."/>
        </authorList>
    </citation>
    <scope>NUCLEOTIDE SEQUENCE [LARGE SCALE GENOMIC DNA]</scope>
    <source>
        <strain evidence="9 10">T14</strain>
    </source>
</reference>
<keyword evidence="10" id="KW-1185">Reference proteome</keyword>
<feature type="domain" description="Glycosyltransferase 2-like" evidence="8">
    <location>
        <begin position="16"/>
        <end position="185"/>
    </location>
</feature>
<accession>A0ABY9RY47</accession>
<evidence type="ECO:0000256" key="4">
    <source>
        <dbReference type="ARBA" id="ARBA00022679"/>
    </source>
</evidence>
<dbReference type="InterPro" id="IPR051612">
    <property type="entry name" value="Teichoic_Acid_Biosynth"/>
</dbReference>
<keyword evidence="4" id="KW-0808">Transferase</keyword>
<dbReference type="Gene3D" id="3.40.50.11820">
    <property type="match status" value="1"/>
</dbReference>
<comment type="similarity">
    <text evidence="2">Belongs to the CDP-glycerol glycerophosphotransferase family.</text>
</comment>
<evidence type="ECO:0000313" key="10">
    <source>
        <dbReference type="Proteomes" id="UP001250858"/>
    </source>
</evidence>
<evidence type="ECO:0000256" key="2">
    <source>
        <dbReference type="ARBA" id="ARBA00010488"/>
    </source>
</evidence>
<dbReference type="Pfam" id="PF04464">
    <property type="entry name" value="Glyphos_transf"/>
    <property type="match status" value="1"/>
</dbReference>
<name>A0ABY9RY47_9ACTN</name>
<dbReference type="InterPro" id="IPR007554">
    <property type="entry name" value="Glycerophosphate_synth"/>
</dbReference>
<gene>
    <name evidence="9" type="ORF">RGF97_22990</name>
</gene>
<proteinExistence type="inferred from homology"/>
<evidence type="ECO:0000256" key="7">
    <source>
        <dbReference type="SAM" id="MobiDB-lite"/>
    </source>
</evidence>
<organism evidence="9 10">
    <name type="scientific">Streptomyces roseicoloratus</name>
    <dbReference type="NCBI Taxonomy" id="2508722"/>
    <lineage>
        <taxon>Bacteria</taxon>
        <taxon>Bacillati</taxon>
        <taxon>Actinomycetota</taxon>
        <taxon>Actinomycetes</taxon>
        <taxon>Kitasatosporales</taxon>
        <taxon>Streptomycetaceae</taxon>
        <taxon>Streptomyces</taxon>
    </lineage>
</organism>
<comment type="subcellular location">
    <subcellularLocation>
        <location evidence="1">Cell membrane</location>
        <topology evidence="1">Peripheral membrane protein</topology>
    </subcellularLocation>
</comment>
<evidence type="ECO:0000256" key="3">
    <source>
        <dbReference type="ARBA" id="ARBA00022475"/>
    </source>
</evidence>
<dbReference type="InterPro" id="IPR043149">
    <property type="entry name" value="TagF_N"/>
</dbReference>
<dbReference type="InterPro" id="IPR029044">
    <property type="entry name" value="Nucleotide-diphossugar_trans"/>
</dbReference>